<dbReference type="NCBIfam" id="TIGR00255">
    <property type="entry name" value="YicC/YloC family endoribonuclease"/>
    <property type="match status" value="1"/>
</dbReference>
<evidence type="ECO:0000256" key="5">
    <source>
        <dbReference type="ARBA" id="ARBA00035648"/>
    </source>
</evidence>
<evidence type="ECO:0000313" key="9">
    <source>
        <dbReference type="Proteomes" id="UP001148313"/>
    </source>
</evidence>
<keyword evidence="4" id="KW-0378">Hydrolase</keyword>
<evidence type="ECO:0000259" key="6">
    <source>
        <dbReference type="Pfam" id="PF03755"/>
    </source>
</evidence>
<name>A0ABT4VQJ4_9HYPH</name>
<comment type="cofactor">
    <cofactor evidence="1">
        <name>a divalent metal cation</name>
        <dbReference type="ChEBI" id="CHEBI:60240"/>
    </cofactor>
</comment>
<dbReference type="Pfam" id="PF03755">
    <property type="entry name" value="YicC-like_N"/>
    <property type="match status" value="1"/>
</dbReference>
<dbReference type="PANTHER" id="PTHR30636">
    <property type="entry name" value="UPF0701 PROTEIN YICC"/>
    <property type="match status" value="1"/>
</dbReference>
<accession>A0ABT4VQJ4</accession>
<evidence type="ECO:0000256" key="3">
    <source>
        <dbReference type="ARBA" id="ARBA00022759"/>
    </source>
</evidence>
<dbReference type="PANTHER" id="PTHR30636:SF3">
    <property type="entry name" value="UPF0701 PROTEIN YICC"/>
    <property type="match status" value="1"/>
</dbReference>
<dbReference type="EMBL" id="JAPJZH010000010">
    <property type="protein sequence ID" value="MDA4846959.1"/>
    <property type="molecule type" value="Genomic_DNA"/>
</dbReference>
<dbReference type="InterPro" id="IPR005229">
    <property type="entry name" value="YicC/YloC-like"/>
</dbReference>
<evidence type="ECO:0000259" key="7">
    <source>
        <dbReference type="Pfam" id="PF08340"/>
    </source>
</evidence>
<dbReference type="InterPro" id="IPR013527">
    <property type="entry name" value="YicC-like_N"/>
</dbReference>
<dbReference type="Proteomes" id="UP001148313">
    <property type="component" value="Unassembled WGS sequence"/>
</dbReference>
<evidence type="ECO:0000256" key="1">
    <source>
        <dbReference type="ARBA" id="ARBA00001968"/>
    </source>
</evidence>
<feature type="domain" description="Endoribonuclease YicC-like C-terminal" evidence="7">
    <location>
        <begin position="185"/>
        <end position="295"/>
    </location>
</feature>
<sequence length="295" mass="32456">MTLQSMTGYAHQDGNLGALRWTWELRSVNGRGLDTRVRVPAGYERLEQDIKKRLSTAFRRGSIQVTLSAVRETKQIEAVVNQDVLDAALALAKRLGDEIDAEPPRIDGILNIRGVLEFNEPVPDDRTVTAEHAAILESLDGAIAALAAMRQAEGEKIGSFIKSQIDGIETLARKADEDPSTEPGSIAERLGMQVRMLLETGVELDEDRLHMEAAILAAKADIREEIDRLFTHVAACRALVEEGGAVGRRLDFLAQEFNRESNTICSKSNASSVTAVGLELKVLIDQFREQIQNLE</sequence>
<comment type="similarity">
    <text evidence="5">Belongs to the YicC/YloC family.</text>
</comment>
<reference evidence="8" key="1">
    <citation type="submission" date="2022-11" db="EMBL/GenBank/DDBJ databases">
        <title>Hoeflea poritis sp. nov., isolated from scleractinian coral Porites lutea.</title>
        <authorList>
            <person name="Zhang G."/>
            <person name="Wei Q."/>
            <person name="Cai L."/>
        </authorList>
    </citation>
    <scope>NUCLEOTIDE SEQUENCE</scope>
    <source>
        <strain evidence="8">E7-10</strain>
    </source>
</reference>
<evidence type="ECO:0000313" key="8">
    <source>
        <dbReference type="EMBL" id="MDA4846959.1"/>
    </source>
</evidence>
<organism evidence="8 9">
    <name type="scientific">Hoeflea poritis</name>
    <dbReference type="NCBI Taxonomy" id="2993659"/>
    <lineage>
        <taxon>Bacteria</taxon>
        <taxon>Pseudomonadati</taxon>
        <taxon>Pseudomonadota</taxon>
        <taxon>Alphaproteobacteria</taxon>
        <taxon>Hyphomicrobiales</taxon>
        <taxon>Rhizobiaceae</taxon>
        <taxon>Hoeflea</taxon>
    </lineage>
</organism>
<protein>
    <submittedName>
        <fullName evidence="8">YicC family protein</fullName>
    </submittedName>
</protein>
<feature type="domain" description="Endoribonuclease YicC-like N-terminal" evidence="6">
    <location>
        <begin position="3"/>
        <end position="157"/>
    </location>
</feature>
<proteinExistence type="inferred from homology"/>
<dbReference type="InterPro" id="IPR013551">
    <property type="entry name" value="YicC-like_C"/>
</dbReference>
<keyword evidence="3" id="KW-0255">Endonuclease</keyword>
<evidence type="ECO:0000256" key="2">
    <source>
        <dbReference type="ARBA" id="ARBA00022722"/>
    </source>
</evidence>
<keyword evidence="2" id="KW-0540">Nuclease</keyword>
<keyword evidence="9" id="KW-1185">Reference proteome</keyword>
<gene>
    <name evidence="8" type="ORF">OOZ53_16490</name>
</gene>
<dbReference type="Pfam" id="PF08340">
    <property type="entry name" value="YicC-like_C"/>
    <property type="match status" value="1"/>
</dbReference>
<evidence type="ECO:0000256" key="4">
    <source>
        <dbReference type="ARBA" id="ARBA00022801"/>
    </source>
</evidence>
<comment type="caution">
    <text evidence="8">The sequence shown here is derived from an EMBL/GenBank/DDBJ whole genome shotgun (WGS) entry which is preliminary data.</text>
</comment>
<dbReference type="RefSeq" id="WP_271090761.1">
    <property type="nucleotide sequence ID" value="NZ_JAPJZH010000010.1"/>
</dbReference>